<organism evidence="3 4">
    <name type="scientific">Hymenobacter ginkgonis</name>
    <dbReference type="NCBI Taxonomy" id="2682976"/>
    <lineage>
        <taxon>Bacteria</taxon>
        <taxon>Pseudomonadati</taxon>
        <taxon>Bacteroidota</taxon>
        <taxon>Cytophagia</taxon>
        <taxon>Cytophagales</taxon>
        <taxon>Hymenobacteraceae</taxon>
        <taxon>Hymenobacter</taxon>
    </lineage>
</organism>
<dbReference type="InterPro" id="IPR001789">
    <property type="entry name" value="Sig_transdc_resp-reg_receiver"/>
</dbReference>
<name>A0A7K1TK71_9BACT</name>
<keyword evidence="1" id="KW-0597">Phosphoprotein</keyword>
<dbReference type="AlphaFoldDB" id="A0A7K1TK71"/>
<sequence length="141" mass="15221">MSKLASVLLVDDDSTTNFLNKILFKRLAITEHLLVAENGAEALATLAQVCTAAGGSCPDLILLDVNMPVMNGLEFLTAYQHLPLAQRQATIIVLLTTSVNPRDLDLVGQLPIAGTLTKPLTEAKLRDVLHQHFPAQFPASH</sequence>
<dbReference type="SUPFAM" id="SSF52172">
    <property type="entry name" value="CheY-like"/>
    <property type="match status" value="1"/>
</dbReference>
<proteinExistence type="predicted"/>
<keyword evidence="4" id="KW-1185">Reference proteome</keyword>
<evidence type="ECO:0000259" key="2">
    <source>
        <dbReference type="PROSITE" id="PS50110"/>
    </source>
</evidence>
<dbReference type="PANTHER" id="PTHR44520:SF2">
    <property type="entry name" value="RESPONSE REGULATOR RCP1"/>
    <property type="match status" value="1"/>
</dbReference>
<accession>A0A7K1TK71</accession>
<dbReference type="RefSeq" id="WP_157569286.1">
    <property type="nucleotide sequence ID" value="NZ_WQKZ01000007.1"/>
</dbReference>
<reference evidence="3 4" key="1">
    <citation type="submission" date="2019-12" db="EMBL/GenBank/DDBJ databases">
        <title>Hymenobacter sp. HMF4947 Genome sequencing and assembly.</title>
        <authorList>
            <person name="Kang H."/>
            <person name="Cha I."/>
            <person name="Kim H."/>
            <person name="Joh K."/>
        </authorList>
    </citation>
    <scope>NUCLEOTIDE SEQUENCE [LARGE SCALE GENOMIC DNA]</scope>
    <source>
        <strain evidence="3 4">HMF4947</strain>
    </source>
</reference>
<dbReference type="InterPro" id="IPR052893">
    <property type="entry name" value="TCS_response_regulator"/>
</dbReference>
<evidence type="ECO:0000256" key="1">
    <source>
        <dbReference type="PROSITE-ProRule" id="PRU00169"/>
    </source>
</evidence>
<dbReference type="Gene3D" id="3.40.50.2300">
    <property type="match status" value="1"/>
</dbReference>
<dbReference type="PANTHER" id="PTHR44520">
    <property type="entry name" value="RESPONSE REGULATOR RCP1-RELATED"/>
    <property type="match status" value="1"/>
</dbReference>
<evidence type="ECO:0000313" key="3">
    <source>
        <dbReference type="EMBL" id="MVN78805.1"/>
    </source>
</evidence>
<feature type="domain" description="Response regulatory" evidence="2">
    <location>
        <begin position="6"/>
        <end position="133"/>
    </location>
</feature>
<dbReference type="PROSITE" id="PS50110">
    <property type="entry name" value="RESPONSE_REGULATORY"/>
    <property type="match status" value="1"/>
</dbReference>
<evidence type="ECO:0000313" key="4">
    <source>
        <dbReference type="Proteomes" id="UP000441336"/>
    </source>
</evidence>
<dbReference type="Proteomes" id="UP000441336">
    <property type="component" value="Unassembled WGS sequence"/>
</dbReference>
<comment type="caution">
    <text evidence="3">The sequence shown here is derived from an EMBL/GenBank/DDBJ whole genome shotgun (WGS) entry which is preliminary data.</text>
</comment>
<feature type="modified residue" description="4-aspartylphosphate" evidence="1">
    <location>
        <position position="64"/>
    </location>
</feature>
<dbReference type="GO" id="GO:0000160">
    <property type="term" value="P:phosphorelay signal transduction system"/>
    <property type="evidence" value="ECO:0007669"/>
    <property type="project" value="InterPro"/>
</dbReference>
<dbReference type="Pfam" id="PF00072">
    <property type="entry name" value="Response_reg"/>
    <property type="match status" value="1"/>
</dbReference>
<dbReference type="SMART" id="SM00448">
    <property type="entry name" value="REC"/>
    <property type="match status" value="1"/>
</dbReference>
<dbReference type="EMBL" id="WQKZ01000007">
    <property type="protein sequence ID" value="MVN78805.1"/>
    <property type="molecule type" value="Genomic_DNA"/>
</dbReference>
<dbReference type="InterPro" id="IPR011006">
    <property type="entry name" value="CheY-like_superfamily"/>
</dbReference>
<gene>
    <name evidence="3" type="ORF">GO988_20930</name>
</gene>
<protein>
    <submittedName>
        <fullName evidence="3">Response regulator</fullName>
    </submittedName>
</protein>